<proteinExistence type="inferred from homology"/>
<comment type="similarity">
    <text evidence="1">Belongs to the glycosyl hydrolase 16 family.</text>
</comment>
<keyword evidence="4" id="KW-1185">Reference proteome</keyword>
<sequence length="296" mass="33513">MINIQGGKKIFFTVFTILLSLDGFAQKPVGLSGDWVLQKDFSDEFNNGINTANWTQSSDDFGPWSWDSKNSVANNGNLELTLDWDKHLKNGEQLYFTSGIIRSKKDIKYGYFEIRMKGAAEHPGVCPAFWTYSIGQPTKIINGERVKYNEIDFPEMEQRPNNVNLIDWNVIRADDSSPQVRKSVRKTTGGNSGVGFDPRSAFHIYGCLWEHDSIKFYIDGKLVATADPSEALFQQHQQRLVISLGLRAPYLKYVNGKRVAVAANNRPSGFPTTMQVDYVRTWKRKSDALVSEPENN</sequence>
<dbReference type="PANTHER" id="PTHR10963:SF55">
    <property type="entry name" value="GLYCOSIDE HYDROLASE FAMILY 16 PROTEIN"/>
    <property type="match status" value="1"/>
</dbReference>
<gene>
    <name evidence="3" type="ORF">HBN54_004455</name>
</gene>
<dbReference type="InterPro" id="IPR013320">
    <property type="entry name" value="ConA-like_dom_sf"/>
</dbReference>
<accession>A0ABX1HR31</accession>
<name>A0ABX1HR31_9BACT</name>
<evidence type="ECO:0000256" key="1">
    <source>
        <dbReference type="ARBA" id="ARBA00006865"/>
    </source>
</evidence>
<reference evidence="3 4" key="1">
    <citation type="submission" date="2020-03" db="EMBL/GenBank/DDBJ databases">
        <title>Genomic Encyclopedia of Type Strains, Phase IV (KMG-V): Genome sequencing to study the core and pangenomes of soil and plant-associated prokaryotes.</title>
        <authorList>
            <person name="Whitman W."/>
        </authorList>
    </citation>
    <scope>NUCLEOTIDE SEQUENCE [LARGE SCALE GENOMIC DNA]</scope>
    <source>
        <strain evidence="3 4">1B</strain>
    </source>
</reference>
<dbReference type="Gene3D" id="2.60.120.200">
    <property type="match status" value="1"/>
</dbReference>
<dbReference type="PANTHER" id="PTHR10963">
    <property type="entry name" value="GLYCOSYL HYDROLASE-RELATED"/>
    <property type="match status" value="1"/>
</dbReference>
<dbReference type="InterPro" id="IPR000757">
    <property type="entry name" value="Beta-glucanase-like"/>
</dbReference>
<comment type="caution">
    <text evidence="3">The sequence shown here is derived from an EMBL/GenBank/DDBJ whole genome shotgun (WGS) entry which is preliminary data.</text>
</comment>
<evidence type="ECO:0000313" key="4">
    <source>
        <dbReference type="Proteomes" id="UP000717634"/>
    </source>
</evidence>
<dbReference type="PROSITE" id="PS51762">
    <property type="entry name" value="GH16_2"/>
    <property type="match status" value="1"/>
</dbReference>
<feature type="domain" description="GH16" evidence="2">
    <location>
        <begin position="22"/>
        <end position="287"/>
    </location>
</feature>
<dbReference type="Pfam" id="PF00722">
    <property type="entry name" value="Glyco_hydro_16"/>
    <property type="match status" value="1"/>
</dbReference>
<evidence type="ECO:0000313" key="3">
    <source>
        <dbReference type="EMBL" id="NKI91832.1"/>
    </source>
</evidence>
<dbReference type="InterPro" id="IPR050546">
    <property type="entry name" value="Glycosyl_Hydrlase_16"/>
</dbReference>
<organism evidence="3 4">
    <name type="scientific">Hymenobacter artigasi</name>
    <dbReference type="NCBI Taxonomy" id="2719616"/>
    <lineage>
        <taxon>Bacteria</taxon>
        <taxon>Pseudomonadati</taxon>
        <taxon>Bacteroidota</taxon>
        <taxon>Cytophagia</taxon>
        <taxon>Cytophagales</taxon>
        <taxon>Hymenobacteraceae</taxon>
        <taxon>Hymenobacter</taxon>
    </lineage>
</organism>
<dbReference type="SUPFAM" id="SSF49899">
    <property type="entry name" value="Concanavalin A-like lectins/glucanases"/>
    <property type="match status" value="1"/>
</dbReference>
<dbReference type="Proteomes" id="UP000717634">
    <property type="component" value="Unassembled WGS sequence"/>
</dbReference>
<protein>
    <submittedName>
        <fullName evidence="3">Beta-glucanase (GH16 family)</fullName>
    </submittedName>
</protein>
<dbReference type="EMBL" id="JAAVTK010000024">
    <property type="protein sequence ID" value="NKI91832.1"/>
    <property type="molecule type" value="Genomic_DNA"/>
</dbReference>
<evidence type="ECO:0000259" key="2">
    <source>
        <dbReference type="PROSITE" id="PS51762"/>
    </source>
</evidence>